<protein>
    <submittedName>
        <fullName evidence="1">Uncharacterized protein</fullName>
    </submittedName>
</protein>
<dbReference type="KEGG" id="cgy:CGLY_05720"/>
<gene>
    <name evidence="1" type="ORF">CGLY_05720</name>
</gene>
<accession>X5DSE9</accession>
<evidence type="ECO:0000313" key="2">
    <source>
        <dbReference type="Proteomes" id="UP000023703"/>
    </source>
</evidence>
<evidence type="ECO:0000313" key="1">
    <source>
        <dbReference type="EMBL" id="AHW63592.1"/>
    </source>
</evidence>
<dbReference type="HOGENOM" id="CLU_2069146_0_0_11"/>
<proteinExistence type="predicted"/>
<dbReference type="Proteomes" id="UP000023703">
    <property type="component" value="Chromosome"/>
</dbReference>
<dbReference type="AlphaFoldDB" id="X5DSE9"/>
<name>X5DSE9_9CORY</name>
<reference evidence="1 2" key="1">
    <citation type="journal article" date="2015" name="Int. J. Syst. Evol. Microbiol.">
        <title>Revisiting Corynebacterium glyciniphilum (ex Kubota et al., 1972) sp. nov., nom. rev., isolated from putrefied banana.</title>
        <authorList>
            <person name="Al-Dilaimi A."/>
            <person name="Bednarz H."/>
            <person name="Lomker A."/>
            <person name="Niehaus K."/>
            <person name="Kalinowski J."/>
            <person name="Ruckert C."/>
        </authorList>
    </citation>
    <scope>NUCLEOTIDE SEQUENCE [LARGE SCALE GENOMIC DNA]</scope>
    <source>
        <strain evidence="1">AJ 3170</strain>
    </source>
</reference>
<organism evidence="1 2">
    <name type="scientific">Corynebacterium glyciniphilum AJ 3170</name>
    <dbReference type="NCBI Taxonomy" id="1404245"/>
    <lineage>
        <taxon>Bacteria</taxon>
        <taxon>Bacillati</taxon>
        <taxon>Actinomycetota</taxon>
        <taxon>Actinomycetes</taxon>
        <taxon>Mycobacteriales</taxon>
        <taxon>Corynebacteriaceae</taxon>
        <taxon>Corynebacterium</taxon>
    </lineage>
</organism>
<dbReference type="EMBL" id="CP006842">
    <property type="protein sequence ID" value="AHW63592.1"/>
    <property type="molecule type" value="Genomic_DNA"/>
</dbReference>
<sequence length="118" mass="12354">MPHTGALEVKSAQALLEAAGATVSVSIHDADGPMLDSPLSEVLRASVTAILEYPGTPDVNITVDAGRMNIHSVSSTIVSAPALQRLSRLKEVLARRGIQLITKHGEDEFTVTATVVGL</sequence>
<keyword evidence="2" id="KW-1185">Reference proteome</keyword>